<protein>
    <recommendedName>
        <fullName evidence="6 15">tRNA (guanine-N(1)-)-methyltransferase</fullName>
        <ecNumber evidence="5 15">2.1.1.228</ecNumber>
    </recommendedName>
    <alternativeName>
        <fullName evidence="12 15">M1G-methyltransferase</fullName>
    </alternativeName>
    <alternativeName>
        <fullName evidence="13 15">tRNA [GM37] methyltransferase</fullName>
    </alternativeName>
</protein>
<dbReference type="Pfam" id="PF01746">
    <property type="entry name" value="tRNA_m1G_MT"/>
    <property type="match status" value="2"/>
</dbReference>
<feature type="compositionally biased region" description="Basic and acidic residues" evidence="17">
    <location>
        <begin position="252"/>
        <end position="267"/>
    </location>
</feature>
<evidence type="ECO:0000259" key="18">
    <source>
        <dbReference type="Pfam" id="PF01746"/>
    </source>
</evidence>
<feature type="domain" description="tRNA methyltransferase TRMD/TRM10-type" evidence="18">
    <location>
        <begin position="123"/>
        <end position="268"/>
    </location>
</feature>
<feature type="region of interest" description="Disordered" evidence="17">
    <location>
        <begin position="80"/>
        <end position="125"/>
    </location>
</feature>
<dbReference type="GO" id="GO:0002939">
    <property type="term" value="P:tRNA N1-guanine methylation"/>
    <property type="evidence" value="ECO:0007669"/>
    <property type="project" value="TreeGrafter"/>
</dbReference>
<feature type="compositionally biased region" description="Low complexity" evidence="17">
    <location>
        <begin position="271"/>
        <end position="283"/>
    </location>
</feature>
<evidence type="ECO:0000256" key="8">
    <source>
        <dbReference type="ARBA" id="ARBA00022603"/>
    </source>
</evidence>
<evidence type="ECO:0000256" key="6">
    <source>
        <dbReference type="ARBA" id="ARBA00014679"/>
    </source>
</evidence>
<feature type="binding site" evidence="15 16">
    <location>
        <position position="153"/>
    </location>
    <ligand>
        <name>S-adenosyl-L-methionine</name>
        <dbReference type="ChEBI" id="CHEBI:59789"/>
    </ligand>
</feature>
<dbReference type="CDD" id="cd18080">
    <property type="entry name" value="TrmD-like"/>
    <property type="match status" value="1"/>
</dbReference>
<dbReference type="GO" id="GO:0005829">
    <property type="term" value="C:cytosol"/>
    <property type="evidence" value="ECO:0007669"/>
    <property type="project" value="TreeGrafter"/>
</dbReference>
<dbReference type="EMBL" id="CP012670">
    <property type="protein sequence ID" value="AUX23653.1"/>
    <property type="molecule type" value="Genomic_DNA"/>
</dbReference>
<dbReference type="PANTHER" id="PTHR46417">
    <property type="entry name" value="TRNA (GUANINE-N(1)-)-METHYLTRANSFERASE"/>
    <property type="match status" value="1"/>
</dbReference>
<evidence type="ECO:0000313" key="19">
    <source>
        <dbReference type="EMBL" id="AUX23653.1"/>
    </source>
</evidence>
<dbReference type="AlphaFoldDB" id="A0A4P2Q420"/>
<dbReference type="RefSeq" id="WP_129348971.1">
    <property type="nucleotide sequence ID" value="NZ_CP012670.1"/>
</dbReference>
<feature type="domain" description="tRNA methyltransferase TRMD/TRM10-type" evidence="18">
    <location>
        <begin position="1"/>
        <end position="77"/>
    </location>
</feature>
<dbReference type="InterPro" id="IPR002649">
    <property type="entry name" value="tRNA_m1G_MeTrfase_TrmD"/>
</dbReference>
<dbReference type="SUPFAM" id="SSF75217">
    <property type="entry name" value="alpha/beta knot"/>
    <property type="match status" value="1"/>
</dbReference>
<comment type="catalytic activity">
    <reaction evidence="14 15">
        <text>guanosine(37) in tRNA + S-adenosyl-L-methionine = N(1)-methylguanosine(37) in tRNA + S-adenosyl-L-homocysteine + H(+)</text>
        <dbReference type="Rhea" id="RHEA:36899"/>
        <dbReference type="Rhea" id="RHEA-COMP:10145"/>
        <dbReference type="Rhea" id="RHEA-COMP:10147"/>
        <dbReference type="ChEBI" id="CHEBI:15378"/>
        <dbReference type="ChEBI" id="CHEBI:57856"/>
        <dbReference type="ChEBI" id="CHEBI:59789"/>
        <dbReference type="ChEBI" id="CHEBI:73542"/>
        <dbReference type="ChEBI" id="CHEBI:74269"/>
        <dbReference type="EC" id="2.1.1.228"/>
    </reaction>
</comment>
<evidence type="ECO:0000256" key="10">
    <source>
        <dbReference type="ARBA" id="ARBA00022691"/>
    </source>
</evidence>
<keyword evidence="7 15" id="KW-0963">Cytoplasm</keyword>
<dbReference type="GO" id="GO:0052906">
    <property type="term" value="F:tRNA (guanine(37)-N1)-methyltransferase activity"/>
    <property type="evidence" value="ECO:0007669"/>
    <property type="project" value="UniProtKB-UniRule"/>
</dbReference>
<evidence type="ECO:0000256" key="3">
    <source>
        <dbReference type="ARBA" id="ARBA00007630"/>
    </source>
</evidence>
<evidence type="ECO:0000256" key="14">
    <source>
        <dbReference type="ARBA" id="ARBA00047783"/>
    </source>
</evidence>
<evidence type="ECO:0000256" key="16">
    <source>
        <dbReference type="PIRSR" id="PIRSR000386-1"/>
    </source>
</evidence>
<accession>A0A4P2Q420</accession>
<dbReference type="Proteomes" id="UP000295781">
    <property type="component" value="Chromosome"/>
</dbReference>
<evidence type="ECO:0000256" key="7">
    <source>
        <dbReference type="ARBA" id="ARBA00022490"/>
    </source>
</evidence>
<evidence type="ECO:0000256" key="5">
    <source>
        <dbReference type="ARBA" id="ARBA00012807"/>
    </source>
</evidence>
<dbReference type="HAMAP" id="MF_00605">
    <property type="entry name" value="TrmD"/>
    <property type="match status" value="1"/>
</dbReference>
<keyword evidence="10 15" id="KW-0949">S-adenosyl-L-methionine</keyword>
<comment type="similarity">
    <text evidence="3 15">Belongs to the RNA methyltransferase TrmD family.</text>
</comment>
<keyword evidence="11 15" id="KW-0819">tRNA processing</keyword>
<dbReference type="NCBIfam" id="NF000648">
    <property type="entry name" value="PRK00026.1"/>
    <property type="match status" value="1"/>
</dbReference>
<proteinExistence type="inferred from homology"/>
<keyword evidence="8 15" id="KW-0489">Methyltransferase</keyword>
<feature type="region of interest" description="Disordered" evidence="17">
    <location>
        <begin position="251"/>
        <end position="290"/>
    </location>
</feature>
<sequence>MRIDVVTLFPELFQGFLAIGMVGRGLASGALSVRLRSPRDFGLGRHRSVDDTPYGGGSGMVMRVDCLVRCLEALDEDAAAGEPPGVAGEPTSVAGEPAGAPSDDAAAGPVTLQPPSGPPPRARRVLLTPQGRPFCQEKAIELAARPAIALVCGRYEGFDERVRAFVDEEISLGDFVMTGGEVAAMAVIDACVRLLPGVLGNAGSTEHESHSPALSGLLEYPQYTRPVEFRGLKVPDVLQQGNHAAIARWRRAQAEQRTAERRPDLWRKARGGSLPPGEGSAPPGAGGGAR</sequence>
<evidence type="ECO:0000256" key="17">
    <source>
        <dbReference type="SAM" id="MobiDB-lite"/>
    </source>
</evidence>
<evidence type="ECO:0000256" key="11">
    <source>
        <dbReference type="ARBA" id="ARBA00022694"/>
    </source>
</evidence>
<evidence type="ECO:0000256" key="15">
    <source>
        <dbReference type="HAMAP-Rule" id="MF_00605"/>
    </source>
</evidence>
<evidence type="ECO:0000256" key="12">
    <source>
        <dbReference type="ARBA" id="ARBA00029736"/>
    </source>
</evidence>
<dbReference type="InterPro" id="IPR029026">
    <property type="entry name" value="tRNA_m1G_MTases_N"/>
</dbReference>
<evidence type="ECO:0000256" key="2">
    <source>
        <dbReference type="ARBA" id="ARBA00004496"/>
    </source>
</evidence>
<comment type="subunit">
    <text evidence="4 15">Homodimer.</text>
</comment>
<dbReference type="PANTHER" id="PTHR46417:SF1">
    <property type="entry name" value="TRNA (GUANINE-N(1)-)-METHYLTRANSFERASE"/>
    <property type="match status" value="1"/>
</dbReference>
<evidence type="ECO:0000256" key="1">
    <source>
        <dbReference type="ARBA" id="ARBA00002634"/>
    </source>
</evidence>
<evidence type="ECO:0000256" key="4">
    <source>
        <dbReference type="ARBA" id="ARBA00011738"/>
    </source>
</evidence>
<dbReference type="EC" id="2.1.1.228" evidence="5 15"/>
<dbReference type="OrthoDB" id="9807416at2"/>
<organism evidence="19 20">
    <name type="scientific">Sorangium cellulosum</name>
    <name type="common">Polyangium cellulosum</name>
    <dbReference type="NCBI Taxonomy" id="56"/>
    <lineage>
        <taxon>Bacteria</taxon>
        <taxon>Pseudomonadati</taxon>
        <taxon>Myxococcota</taxon>
        <taxon>Polyangia</taxon>
        <taxon>Polyangiales</taxon>
        <taxon>Polyangiaceae</taxon>
        <taxon>Sorangium</taxon>
    </lineage>
</organism>
<keyword evidence="9 15" id="KW-0808">Transferase</keyword>
<evidence type="ECO:0000313" key="20">
    <source>
        <dbReference type="Proteomes" id="UP000295781"/>
    </source>
</evidence>
<dbReference type="InterPro" id="IPR023148">
    <property type="entry name" value="tRNA_m1G_MeTrfase_C_sf"/>
</dbReference>
<comment type="subcellular location">
    <subcellularLocation>
        <location evidence="2 15">Cytoplasm</location>
    </subcellularLocation>
</comment>
<reference evidence="19 20" key="1">
    <citation type="submission" date="2015-09" db="EMBL/GenBank/DDBJ databases">
        <title>Sorangium comparison.</title>
        <authorList>
            <person name="Zaburannyi N."/>
            <person name="Bunk B."/>
            <person name="Overmann J."/>
            <person name="Mueller R."/>
        </authorList>
    </citation>
    <scope>NUCLEOTIDE SEQUENCE [LARGE SCALE GENOMIC DNA]</scope>
    <source>
        <strain evidence="19 20">So ceGT47</strain>
    </source>
</reference>
<dbReference type="PIRSF" id="PIRSF000386">
    <property type="entry name" value="tRNA_mtase"/>
    <property type="match status" value="1"/>
</dbReference>
<dbReference type="InterPro" id="IPR029028">
    <property type="entry name" value="Alpha/beta_knot_MTases"/>
</dbReference>
<name>A0A4P2Q420_SORCE</name>
<gene>
    <name evidence="15" type="primary">trmD</name>
    <name evidence="19" type="ORF">SOCEGT47_041810</name>
</gene>
<comment type="function">
    <text evidence="1 15">Specifically methylates guanosine-37 in various tRNAs.</text>
</comment>
<feature type="binding site" evidence="15 16">
    <location>
        <begin position="172"/>
        <end position="177"/>
    </location>
    <ligand>
        <name>S-adenosyl-L-methionine</name>
        <dbReference type="ChEBI" id="CHEBI:59789"/>
    </ligand>
</feature>
<dbReference type="InterPro" id="IPR016009">
    <property type="entry name" value="tRNA_MeTrfase_TRMD/TRM10"/>
</dbReference>
<dbReference type="Gene3D" id="1.10.1270.20">
    <property type="entry name" value="tRNA(m1g37)methyltransferase, domain 2"/>
    <property type="match status" value="1"/>
</dbReference>
<feature type="compositionally biased region" description="Low complexity" evidence="17">
    <location>
        <begin position="80"/>
        <end position="109"/>
    </location>
</feature>
<evidence type="ECO:0000256" key="13">
    <source>
        <dbReference type="ARBA" id="ARBA00033392"/>
    </source>
</evidence>
<evidence type="ECO:0000256" key="9">
    <source>
        <dbReference type="ARBA" id="ARBA00022679"/>
    </source>
</evidence>
<dbReference type="Gene3D" id="3.40.1280.10">
    <property type="match status" value="1"/>
</dbReference>